<proteinExistence type="predicted"/>
<dbReference type="Gene3D" id="3.30.70.100">
    <property type="match status" value="1"/>
</dbReference>
<dbReference type="AlphaFoldDB" id="A0A150GHC2"/>
<comment type="caution">
    <text evidence="4">The sequence shown here is derived from an EMBL/GenBank/DDBJ whole genome shotgun (WGS) entry which is preliminary data.</text>
</comment>
<dbReference type="PANTHER" id="PTHR45615">
    <property type="entry name" value="MYOSIN HEAVY CHAIN, NON-MUSCLE"/>
    <property type="match status" value="1"/>
</dbReference>
<dbReference type="Proteomes" id="UP000075714">
    <property type="component" value="Unassembled WGS sequence"/>
</dbReference>
<feature type="coiled-coil region" evidence="1">
    <location>
        <begin position="333"/>
        <end position="416"/>
    </location>
</feature>
<feature type="compositionally biased region" description="Polar residues" evidence="2">
    <location>
        <begin position="307"/>
        <end position="320"/>
    </location>
</feature>
<feature type="coiled-coil region" evidence="1">
    <location>
        <begin position="458"/>
        <end position="517"/>
    </location>
</feature>
<keyword evidence="5" id="KW-1185">Reference proteome</keyword>
<keyword evidence="1" id="KW-0175">Coiled coil</keyword>
<evidence type="ECO:0000259" key="3">
    <source>
        <dbReference type="Pfam" id="PF03992"/>
    </source>
</evidence>
<evidence type="ECO:0000313" key="5">
    <source>
        <dbReference type="Proteomes" id="UP000075714"/>
    </source>
</evidence>
<name>A0A150GHC2_GONPE</name>
<dbReference type="InterPro" id="IPR007138">
    <property type="entry name" value="ABM_dom"/>
</dbReference>
<dbReference type="STRING" id="33097.A0A150GHC2"/>
<accession>A0A150GHC2</accession>
<dbReference type="Pfam" id="PF03992">
    <property type="entry name" value="ABM"/>
    <property type="match status" value="1"/>
</dbReference>
<feature type="region of interest" description="Disordered" evidence="2">
    <location>
        <begin position="289"/>
        <end position="320"/>
    </location>
</feature>
<sequence>MRRRRRAVALAARGSPNGNGADDPLKNLDLKNLNDLPLSKLSETANAVWERIRASGINVNVKPGPSPLMPGSMTPGKAPGEIAQIPMNNGNVRPAEKLADMPSSMGNGNGNGNGAALAGKEQRLMAALAQVQEEKRELSERAELLRANLSMLEARNVRLVREVEAAEGGRENALRLRDVLLEERDSLAGQLKQTQEQLQRVASEMASRENALEALRQSQQQLQEELRDAVSRLQAVDKSTEELRSQLSALESSRSSAVTERDSLATHLQELMGMVEQLGGLVESAPEAIRSPPAAGASTEGGDAGAGSSSPVSTARSQLEALRSTTEGAFAALEGARQEMGLLRAENQQLAQRAEALKSSNAELASVADSLRRQVAEAAAALDAQRQEAAEARQAAAKLETELAASNAERSAAQAAVAEAVAERDALAEAVAQLSAIKDAAAVAGLGLVELAQMSGKINTLQEQLTASRASEKDLKRRLAATEVALIDARREAAANEARLTSQLEAARADADQLRSALRARTLATQAARRAGVPPATAGAEGPGQFVNTNRFWVPADLMFDFVKAVAAREVALVDASGFLGISVRSEELNVMTVSTQWESIPAFEAWSCSADARRHHLPSGVYQYVPRRGEGFPEDYIPFKDLNEAVNAKY</sequence>
<dbReference type="PANTHER" id="PTHR45615:SF80">
    <property type="entry name" value="GRIP DOMAIN-CONTAINING PROTEIN"/>
    <property type="match status" value="1"/>
</dbReference>
<dbReference type="InterPro" id="IPR011008">
    <property type="entry name" value="Dimeric_a/b-barrel"/>
</dbReference>
<feature type="region of interest" description="Disordered" evidence="2">
    <location>
        <begin position="1"/>
        <end position="26"/>
    </location>
</feature>
<evidence type="ECO:0000256" key="2">
    <source>
        <dbReference type="SAM" id="MobiDB-lite"/>
    </source>
</evidence>
<dbReference type="SUPFAM" id="SSF54909">
    <property type="entry name" value="Dimeric alpha+beta barrel"/>
    <property type="match status" value="1"/>
</dbReference>
<organism evidence="4 5">
    <name type="scientific">Gonium pectorale</name>
    <name type="common">Green alga</name>
    <dbReference type="NCBI Taxonomy" id="33097"/>
    <lineage>
        <taxon>Eukaryota</taxon>
        <taxon>Viridiplantae</taxon>
        <taxon>Chlorophyta</taxon>
        <taxon>core chlorophytes</taxon>
        <taxon>Chlorophyceae</taxon>
        <taxon>CS clade</taxon>
        <taxon>Chlamydomonadales</taxon>
        <taxon>Volvocaceae</taxon>
        <taxon>Gonium</taxon>
    </lineage>
</organism>
<evidence type="ECO:0000313" key="4">
    <source>
        <dbReference type="EMBL" id="KXZ49224.1"/>
    </source>
</evidence>
<feature type="domain" description="ABM" evidence="3">
    <location>
        <begin position="546"/>
        <end position="617"/>
    </location>
</feature>
<feature type="coiled-coil region" evidence="1">
    <location>
        <begin position="117"/>
        <end position="239"/>
    </location>
</feature>
<dbReference type="OrthoDB" id="566406at2759"/>
<protein>
    <recommendedName>
        <fullName evidence="3">ABM domain-containing protein</fullName>
    </recommendedName>
</protein>
<gene>
    <name evidence="4" type="ORF">GPECTOR_22g815</name>
</gene>
<dbReference type="EMBL" id="LSYV01000023">
    <property type="protein sequence ID" value="KXZ49224.1"/>
    <property type="molecule type" value="Genomic_DNA"/>
</dbReference>
<reference evidence="5" key="1">
    <citation type="journal article" date="2016" name="Nat. Commun.">
        <title>The Gonium pectorale genome demonstrates co-option of cell cycle regulation during the evolution of multicellularity.</title>
        <authorList>
            <person name="Hanschen E.R."/>
            <person name="Marriage T.N."/>
            <person name="Ferris P.J."/>
            <person name="Hamaji T."/>
            <person name="Toyoda A."/>
            <person name="Fujiyama A."/>
            <person name="Neme R."/>
            <person name="Noguchi H."/>
            <person name="Minakuchi Y."/>
            <person name="Suzuki M."/>
            <person name="Kawai-Toyooka H."/>
            <person name="Smith D.R."/>
            <person name="Sparks H."/>
            <person name="Anderson J."/>
            <person name="Bakaric R."/>
            <person name="Luria V."/>
            <person name="Karger A."/>
            <person name="Kirschner M.W."/>
            <person name="Durand P.M."/>
            <person name="Michod R.E."/>
            <person name="Nozaki H."/>
            <person name="Olson B.J."/>
        </authorList>
    </citation>
    <scope>NUCLEOTIDE SEQUENCE [LARGE SCALE GENOMIC DNA]</scope>
    <source>
        <strain evidence="5">NIES-2863</strain>
    </source>
</reference>
<evidence type="ECO:0000256" key="1">
    <source>
        <dbReference type="SAM" id="Coils"/>
    </source>
</evidence>